<feature type="compositionally biased region" description="Pro residues" evidence="6">
    <location>
        <begin position="416"/>
        <end position="428"/>
    </location>
</feature>
<feature type="domain" description="Histidine kinase/HSP90-like ATPase" evidence="8">
    <location>
        <begin position="258"/>
        <end position="367"/>
    </location>
</feature>
<name>A0ABW2GGN6_9ACTN</name>
<dbReference type="InterPro" id="IPR003594">
    <property type="entry name" value="HATPase_dom"/>
</dbReference>
<proteinExistence type="predicted"/>
<dbReference type="PANTHER" id="PTHR45436">
    <property type="entry name" value="SENSOR HISTIDINE KINASE YKOH"/>
    <property type="match status" value="1"/>
</dbReference>
<dbReference type="SUPFAM" id="SSF55874">
    <property type="entry name" value="ATPase domain of HSP90 chaperone/DNA topoisomerase II/histidine kinase"/>
    <property type="match status" value="1"/>
</dbReference>
<dbReference type="EC" id="2.7.13.3" evidence="2"/>
<evidence type="ECO:0000256" key="7">
    <source>
        <dbReference type="SAM" id="Phobius"/>
    </source>
</evidence>
<dbReference type="GO" id="GO:0005524">
    <property type="term" value="F:ATP binding"/>
    <property type="evidence" value="ECO:0007669"/>
    <property type="project" value="UniProtKB-KW"/>
</dbReference>
<dbReference type="SMART" id="SM00387">
    <property type="entry name" value="HATPase_c"/>
    <property type="match status" value="1"/>
</dbReference>
<dbReference type="PANTHER" id="PTHR45436:SF5">
    <property type="entry name" value="SENSOR HISTIDINE KINASE TRCS"/>
    <property type="match status" value="1"/>
</dbReference>
<gene>
    <name evidence="9" type="ORF">ACFQLX_17295</name>
</gene>
<keyword evidence="7" id="KW-1133">Transmembrane helix</keyword>
<dbReference type="RefSeq" id="WP_386416122.1">
    <property type="nucleotide sequence ID" value="NZ_JBHSZO010000026.1"/>
</dbReference>
<feature type="transmembrane region" description="Helical" evidence="7">
    <location>
        <begin position="73"/>
        <end position="93"/>
    </location>
</feature>
<evidence type="ECO:0000256" key="4">
    <source>
        <dbReference type="ARBA" id="ARBA00022679"/>
    </source>
</evidence>
<dbReference type="Gene3D" id="3.30.565.10">
    <property type="entry name" value="Histidine kinase-like ATPase, C-terminal domain"/>
    <property type="match status" value="1"/>
</dbReference>
<feature type="region of interest" description="Disordered" evidence="6">
    <location>
        <begin position="385"/>
        <end position="560"/>
    </location>
</feature>
<evidence type="ECO:0000256" key="1">
    <source>
        <dbReference type="ARBA" id="ARBA00000085"/>
    </source>
</evidence>
<keyword evidence="9" id="KW-0067">ATP-binding</keyword>
<keyword evidence="3" id="KW-0597">Phosphoprotein</keyword>
<evidence type="ECO:0000313" key="10">
    <source>
        <dbReference type="Proteomes" id="UP001596413"/>
    </source>
</evidence>
<evidence type="ECO:0000256" key="6">
    <source>
        <dbReference type="SAM" id="MobiDB-lite"/>
    </source>
</evidence>
<dbReference type="EMBL" id="JBHSZO010000026">
    <property type="protein sequence ID" value="MFC7219905.1"/>
    <property type="molecule type" value="Genomic_DNA"/>
</dbReference>
<sequence>MHTQEKPHTGRAAARRDRRRAAQRLPGRLRSALLIVGIAVLAAGAPGVAASYRARGTARTAALRDEAAGELQLQCVLLVLCLLLAVGVAVYAWRAEVRRPVAADDAEGAAQLAAARTELADARDAHVRERDTLLRERAALTQRIAGLQDNLQGTFVGLSRRTLGLVERQLSFIDTLEEHEQDADRLDTLFKLDHLAACMRRHSENLLVLAGADQRGAKREHVALIDVLRGAVGEIEAYQRIVIRPGLPEVRLNGFASGDTSHLIAELLENATACSPPTAPVELGGRLLESGELVLTVRDEGIGITPAERLAGFNELLARPEPGPPPGEERGLGLYVVARLAGRHGARVRLHTQSVGLTAEIRVPARLVVAAAAVVPGADGHAVPAPQPAVLPAEAPAHHPAHHPAPHPAEHSRTPLPEPSAPARPAPRPAQWEPAPRPAEHAPAAPFEAADQARPREAARDTADTPPPVAGSVLPRRKRGASTAAPRLPLQPASPTAPLDAAQVRRRLAGLQQGSREGWRAAAAEAGNRDPESSDPPGEGKTVEIGTLTRRGSDTEQGDR</sequence>
<feature type="transmembrane region" description="Helical" evidence="7">
    <location>
        <begin position="32"/>
        <end position="52"/>
    </location>
</feature>
<feature type="compositionally biased region" description="Low complexity" evidence="6">
    <location>
        <begin position="441"/>
        <end position="450"/>
    </location>
</feature>
<comment type="catalytic activity">
    <reaction evidence="1">
        <text>ATP + protein L-histidine = ADP + protein N-phospho-L-histidine.</text>
        <dbReference type="EC" id="2.7.13.3"/>
    </reaction>
</comment>
<dbReference type="Pfam" id="PF02518">
    <property type="entry name" value="HATPase_c"/>
    <property type="match status" value="1"/>
</dbReference>
<reference evidence="10" key="1">
    <citation type="journal article" date="2019" name="Int. J. Syst. Evol. Microbiol.">
        <title>The Global Catalogue of Microorganisms (GCM) 10K type strain sequencing project: providing services to taxonomists for standard genome sequencing and annotation.</title>
        <authorList>
            <consortium name="The Broad Institute Genomics Platform"/>
            <consortium name="The Broad Institute Genome Sequencing Center for Infectious Disease"/>
            <person name="Wu L."/>
            <person name="Ma J."/>
        </authorList>
    </citation>
    <scope>NUCLEOTIDE SEQUENCE [LARGE SCALE GENOMIC DNA]</scope>
    <source>
        <strain evidence="10">CGMCC 1.13681</strain>
    </source>
</reference>
<evidence type="ECO:0000256" key="2">
    <source>
        <dbReference type="ARBA" id="ARBA00012438"/>
    </source>
</evidence>
<keyword evidence="10" id="KW-1185">Reference proteome</keyword>
<feature type="compositionally biased region" description="Low complexity" evidence="6">
    <location>
        <begin position="385"/>
        <end position="395"/>
    </location>
</feature>
<keyword evidence="9" id="KW-0547">Nucleotide-binding</keyword>
<dbReference type="InterPro" id="IPR050428">
    <property type="entry name" value="TCS_sensor_his_kinase"/>
</dbReference>
<dbReference type="InterPro" id="IPR036890">
    <property type="entry name" value="HATPase_C_sf"/>
</dbReference>
<feature type="region of interest" description="Disordered" evidence="6">
    <location>
        <begin position="1"/>
        <end position="20"/>
    </location>
</feature>
<accession>A0ABW2GGN6</accession>
<organism evidence="9 10">
    <name type="scientific">Streptomyces polyrhachis</name>
    <dbReference type="NCBI Taxonomy" id="1282885"/>
    <lineage>
        <taxon>Bacteria</taxon>
        <taxon>Bacillati</taxon>
        <taxon>Actinomycetota</taxon>
        <taxon>Actinomycetes</taxon>
        <taxon>Kitasatosporales</taxon>
        <taxon>Streptomycetaceae</taxon>
        <taxon>Streptomyces</taxon>
    </lineage>
</organism>
<dbReference type="Proteomes" id="UP001596413">
    <property type="component" value="Unassembled WGS sequence"/>
</dbReference>
<keyword evidence="5" id="KW-0418">Kinase</keyword>
<comment type="caution">
    <text evidence="9">The sequence shown here is derived from an EMBL/GenBank/DDBJ whole genome shotgun (WGS) entry which is preliminary data.</text>
</comment>
<evidence type="ECO:0000256" key="3">
    <source>
        <dbReference type="ARBA" id="ARBA00022553"/>
    </source>
</evidence>
<feature type="compositionally biased region" description="Basic and acidic residues" evidence="6">
    <location>
        <begin position="451"/>
        <end position="463"/>
    </location>
</feature>
<evidence type="ECO:0000259" key="8">
    <source>
        <dbReference type="SMART" id="SM00387"/>
    </source>
</evidence>
<keyword evidence="7" id="KW-0812">Transmembrane</keyword>
<keyword evidence="7" id="KW-0472">Membrane</keyword>
<protein>
    <recommendedName>
        <fullName evidence="2">histidine kinase</fullName>
        <ecNumber evidence="2">2.7.13.3</ecNumber>
    </recommendedName>
</protein>
<feature type="compositionally biased region" description="Basic and acidic residues" evidence="6">
    <location>
        <begin position="551"/>
        <end position="560"/>
    </location>
</feature>
<keyword evidence="4" id="KW-0808">Transferase</keyword>
<evidence type="ECO:0000313" key="9">
    <source>
        <dbReference type="EMBL" id="MFC7219905.1"/>
    </source>
</evidence>
<evidence type="ECO:0000256" key="5">
    <source>
        <dbReference type="ARBA" id="ARBA00022777"/>
    </source>
</evidence>